<evidence type="ECO:0000313" key="2">
    <source>
        <dbReference type="Proteomes" id="UP000650511"/>
    </source>
</evidence>
<dbReference type="AlphaFoldDB" id="A0A8J3A9T0"/>
<proteinExistence type="predicted"/>
<evidence type="ECO:0000313" key="1">
    <source>
        <dbReference type="EMBL" id="GGI08368.1"/>
    </source>
</evidence>
<reference evidence="1" key="1">
    <citation type="journal article" date="2014" name="Int. J. Syst. Evol. Microbiol.">
        <title>Complete genome sequence of Corynebacterium casei LMG S-19264T (=DSM 44701T), isolated from a smear-ripened cheese.</title>
        <authorList>
            <consortium name="US DOE Joint Genome Institute (JGI-PGF)"/>
            <person name="Walter F."/>
            <person name="Albersmeier A."/>
            <person name="Kalinowski J."/>
            <person name="Ruckert C."/>
        </authorList>
    </citation>
    <scope>NUCLEOTIDE SEQUENCE</scope>
    <source>
        <strain evidence="1">CGMCC 1.14988</strain>
    </source>
</reference>
<keyword evidence="2" id="KW-1185">Reference proteome</keyword>
<dbReference type="EMBL" id="BMHA01000011">
    <property type="protein sequence ID" value="GGI08368.1"/>
    <property type="molecule type" value="Genomic_DNA"/>
</dbReference>
<sequence>MSRGIDRFEGAIAAAGFASGHMTVVGMWHDSPLGAFADVMWIHPDGRRVLLAPSPAVRDFVTSVYAFDETRIVPVTGGWNGRDIAVQAGPLYLRLAPRPRDWRSWVFAARPRVLRRSPTWLAFEDRLAPLLARPLLGGAPGVRLAGVTPGGRQEWFSVDDYRPLADGRLKVEGADAGPLVALRPGLGVGLSDFPTRPALVQLATLIEAPAAG</sequence>
<accession>A0A8J3A9T0</accession>
<dbReference type="Proteomes" id="UP000650511">
    <property type="component" value="Unassembled WGS sequence"/>
</dbReference>
<protein>
    <submittedName>
        <fullName evidence="1">Uncharacterized protein</fullName>
    </submittedName>
</protein>
<dbReference type="RefSeq" id="WP_130650125.1">
    <property type="nucleotide sequence ID" value="NZ_BMHA01000011.1"/>
</dbReference>
<dbReference type="OrthoDB" id="3571220at2"/>
<comment type="caution">
    <text evidence="1">The sequence shown here is derived from an EMBL/GenBank/DDBJ whole genome shotgun (WGS) entry which is preliminary data.</text>
</comment>
<reference evidence="1" key="2">
    <citation type="submission" date="2020-09" db="EMBL/GenBank/DDBJ databases">
        <authorList>
            <person name="Sun Q."/>
            <person name="Zhou Y."/>
        </authorList>
    </citation>
    <scope>NUCLEOTIDE SEQUENCE</scope>
    <source>
        <strain evidence="1">CGMCC 1.14988</strain>
    </source>
</reference>
<organism evidence="1 2">
    <name type="scientific">Egicoccus halophilus</name>
    <dbReference type="NCBI Taxonomy" id="1670830"/>
    <lineage>
        <taxon>Bacteria</taxon>
        <taxon>Bacillati</taxon>
        <taxon>Actinomycetota</taxon>
        <taxon>Nitriliruptoria</taxon>
        <taxon>Egicoccales</taxon>
        <taxon>Egicoccaceae</taxon>
        <taxon>Egicoccus</taxon>
    </lineage>
</organism>
<gene>
    <name evidence="1" type="ORF">GCM10011354_28740</name>
</gene>
<name>A0A8J3A9T0_9ACTN</name>